<comment type="similarity">
    <text evidence="1">Belongs to the ATPase alpha/beta chains family.</text>
</comment>
<dbReference type="GO" id="GO:0046961">
    <property type="term" value="F:proton-transporting ATPase activity, rotational mechanism"/>
    <property type="evidence" value="ECO:0007669"/>
    <property type="project" value="InterPro"/>
</dbReference>
<sequence>MHGGQCGSLTLIGTVSPAGGNFEEPVTQGTLNTVKTFLGLSYDRAYKRFYPAVDPLISWSRYPEQLSGWFRRTMGEHWQADVDRLKALLHEGDEIERMMQVTGEEGISDADFLSQQKATLVDMVYLQQDAFDKVDASTSLNRQKAAMALLIRIVDAPLSFGGKQDIRDVFTRLTDLFRNLNYAEFESDNYWKIRHSIDELLKQYAREASRTAAYPASTP</sequence>
<dbReference type="GO" id="GO:0005524">
    <property type="term" value="F:ATP binding"/>
    <property type="evidence" value="ECO:0007669"/>
    <property type="project" value="UniProtKB-KW"/>
</dbReference>
<evidence type="ECO:0000256" key="5">
    <source>
        <dbReference type="ARBA" id="ARBA00022967"/>
    </source>
</evidence>
<dbReference type="SUPFAM" id="SSF47917">
    <property type="entry name" value="C-terminal domain of alpha and beta subunits of F1 ATP synthase"/>
    <property type="match status" value="1"/>
</dbReference>
<dbReference type="Pfam" id="PF00006">
    <property type="entry name" value="ATP-synt_ab"/>
    <property type="match status" value="1"/>
</dbReference>
<evidence type="ECO:0000256" key="3">
    <source>
        <dbReference type="ARBA" id="ARBA00022741"/>
    </source>
</evidence>
<dbReference type="InterPro" id="IPR000194">
    <property type="entry name" value="ATPase_F1/V1/A1_a/bsu_nucl-bd"/>
</dbReference>
<dbReference type="AlphaFoldDB" id="A0A1B8P265"/>
<feature type="domain" description="ATP synthase A/B type C-terminal" evidence="9">
    <location>
        <begin position="68"/>
        <end position="152"/>
    </location>
</feature>
<organism evidence="10 11">
    <name type="scientific">Halomonas elongata</name>
    <dbReference type="NCBI Taxonomy" id="2746"/>
    <lineage>
        <taxon>Bacteria</taxon>
        <taxon>Pseudomonadati</taxon>
        <taxon>Pseudomonadota</taxon>
        <taxon>Gammaproteobacteria</taxon>
        <taxon>Oceanospirillales</taxon>
        <taxon>Halomonadaceae</taxon>
        <taxon>Halomonas</taxon>
    </lineage>
</organism>
<dbReference type="InterPro" id="IPR024034">
    <property type="entry name" value="ATPase_F1/V1_b/a_C"/>
</dbReference>
<reference evidence="10 11" key="1">
    <citation type="submission" date="2016-06" db="EMBL/GenBank/DDBJ databases">
        <title>Genome sequence of halotolerant plant growth promoting strain of Halomonas elongata HEK1 isolated from salterns of Rann of Kutch, Gujarat, India.</title>
        <authorList>
            <person name="Gaba S."/>
            <person name="Singh R.N."/>
            <person name="Abrol S."/>
            <person name="Kaushik R."/>
            <person name="Saxena A.K."/>
        </authorList>
    </citation>
    <scope>NUCLEOTIDE SEQUENCE [LARGE SCALE GENOMIC DNA]</scope>
    <source>
        <strain evidence="10 11">HEK1</strain>
    </source>
</reference>
<evidence type="ECO:0000313" key="11">
    <source>
        <dbReference type="Proteomes" id="UP000092504"/>
    </source>
</evidence>
<gene>
    <name evidence="10" type="primary">atpA_1</name>
    <name evidence="10" type="ORF">A8U91_00673</name>
</gene>
<dbReference type="PANTHER" id="PTHR43607">
    <property type="entry name" value="V-TYPE PROTON ATPASE CATALYTIC SUBUNIT A"/>
    <property type="match status" value="1"/>
</dbReference>
<feature type="domain" description="ATPase F1/V1/A1 complex alpha/beta subunit nucleotide-binding" evidence="8">
    <location>
        <begin position="5"/>
        <end position="60"/>
    </location>
</feature>
<keyword evidence="2" id="KW-0813">Transport</keyword>
<name>A0A1B8P265_HALEL</name>
<dbReference type="Proteomes" id="UP000092504">
    <property type="component" value="Unassembled WGS sequence"/>
</dbReference>
<keyword evidence="4" id="KW-0067">ATP-binding</keyword>
<protein>
    <submittedName>
        <fullName evidence="10">V-type ATP synthase alpha chain</fullName>
        <ecNumber evidence="10">3.6.3.14</ecNumber>
    </submittedName>
</protein>
<evidence type="ECO:0000259" key="8">
    <source>
        <dbReference type="Pfam" id="PF00006"/>
    </source>
</evidence>
<keyword evidence="5" id="KW-1278">Translocase</keyword>
<dbReference type="InterPro" id="IPR055190">
    <property type="entry name" value="ATP-synt_VA_C"/>
</dbReference>
<dbReference type="PROSITE" id="PS00152">
    <property type="entry name" value="ATPASE_ALPHA_BETA"/>
    <property type="match status" value="1"/>
</dbReference>
<evidence type="ECO:0000256" key="7">
    <source>
        <dbReference type="ARBA" id="ARBA00054855"/>
    </source>
</evidence>
<dbReference type="Gene3D" id="1.10.1140.10">
    <property type="entry name" value="Bovine Mitochondrial F1-atpase, Atp Synthase Beta Chain, Chain D, domain 3"/>
    <property type="match status" value="1"/>
</dbReference>
<dbReference type="PATRIC" id="fig|2746.7.peg.694"/>
<evidence type="ECO:0000256" key="2">
    <source>
        <dbReference type="ARBA" id="ARBA00022448"/>
    </source>
</evidence>
<dbReference type="InterPro" id="IPR020003">
    <property type="entry name" value="ATPase_a/bsu_AS"/>
</dbReference>
<evidence type="ECO:0000313" key="10">
    <source>
        <dbReference type="EMBL" id="OBX36332.1"/>
    </source>
</evidence>
<keyword evidence="3" id="KW-0547">Nucleotide-binding</keyword>
<keyword evidence="6" id="KW-0406">Ion transport</keyword>
<dbReference type="GO" id="GO:0046034">
    <property type="term" value="P:ATP metabolic process"/>
    <property type="evidence" value="ECO:0007669"/>
    <property type="project" value="InterPro"/>
</dbReference>
<comment type="caution">
    <text evidence="10">The sequence shown here is derived from an EMBL/GenBank/DDBJ whole genome shotgun (WGS) entry which is preliminary data.</text>
</comment>
<dbReference type="PANTHER" id="PTHR43607:SF1">
    <property type="entry name" value="H(+)-TRANSPORTING TWO-SECTOR ATPASE"/>
    <property type="match status" value="1"/>
</dbReference>
<accession>A0A1B8P265</accession>
<dbReference type="SUPFAM" id="SSF52540">
    <property type="entry name" value="P-loop containing nucleoside triphosphate hydrolases"/>
    <property type="match status" value="1"/>
</dbReference>
<dbReference type="EMBL" id="MAJD01000001">
    <property type="protein sequence ID" value="OBX36332.1"/>
    <property type="molecule type" value="Genomic_DNA"/>
</dbReference>
<evidence type="ECO:0000259" key="9">
    <source>
        <dbReference type="Pfam" id="PF22919"/>
    </source>
</evidence>
<dbReference type="InterPro" id="IPR027417">
    <property type="entry name" value="P-loop_NTPase"/>
</dbReference>
<dbReference type="Pfam" id="PF22919">
    <property type="entry name" value="ATP-synt_VA_C"/>
    <property type="match status" value="1"/>
</dbReference>
<dbReference type="GO" id="GO:0016787">
    <property type="term" value="F:hydrolase activity"/>
    <property type="evidence" value="ECO:0007669"/>
    <property type="project" value="UniProtKB-KW"/>
</dbReference>
<evidence type="ECO:0000256" key="6">
    <source>
        <dbReference type="ARBA" id="ARBA00023065"/>
    </source>
</evidence>
<evidence type="ECO:0000256" key="1">
    <source>
        <dbReference type="ARBA" id="ARBA00008936"/>
    </source>
</evidence>
<keyword evidence="10" id="KW-0378">Hydrolase</keyword>
<dbReference type="EC" id="3.6.3.14" evidence="10"/>
<comment type="function">
    <text evidence="7">Produces ATP from ADP in the presence of a proton gradient across the membrane. The V-type alpha chain is a catalytic subunit.</text>
</comment>
<dbReference type="Gene3D" id="3.40.50.300">
    <property type="entry name" value="P-loop containing nucleotide triphosphate hydrolases"/>
    <property type="match status" value="1"/>
</dbReference>
<proteinExistence type="inferred from homology"/>
<dbReference type="InterPro" id="IPR022878">
    <property type="entry name" value="V-ATPase_asu"/>
</dbReference>
<evidence type="ECO:0000256" key="4">
    <source>
        <dbReference type="ARBA" id="ARBA00022840"/>
    </source>
</evidence>